<dbReference type="AlphaFoldDB" id="A0AB38XQ47"/>
<reference evidence="2" key="1">
    <citation type="submission" date="2023-01" db="EMBL/GenBank/DDBJ databases">
        <title>Comparative Genomic Analysis of the Clinically-Derived Winkia Strain NY0527 Provides Evidence into the Taxonomic Reassignment of Winkia neuii and Characterizes Their Virulence Traits.</title>
        <authorList>
            <person name="Cai X."/>
            <person name="Peng Y."/>
            <person name="Li M."/>
            <person name="Qiu Y."/>
            <person name="Wang Y."/>
            <person name="Xu L."/>
            <person name="Hou Q."/>
        </authorList>
    </citation>
    <scope>NUCLEOTIDE SEQUENCE</scope>
    <source>
        <strain evidence="2">NY0527</strain>
    </source>
</reference>
<dbReference type="EMBL" id="CP116394">
    <property type="protein sequence ID" value="WCE46436.1"/>
    <property type="molecule type" value="Genomic_DNA"/>
</dbReference>
<protein>
    <submittedName>
        <fullName evidence="2">Gamma-glutamylcyclotransferase</fullName>
    </submittedName>
</protein>
<dbReference type="InterPro" id="IPR009288">
    <property type="entry name" value="AIG2-like_dom"/>
</dbReference>
<dbReference type="SUPFAM" id="SSF110857">
    <property type="entry name" value="Gamma-glutamyl cyclotransferase-like"/>
    <property type="match status" value="1"/>
</dbReference>
<name>A0AB38XQ47_9ACTO</name>
<evidence type="ECO:0000313" key="3">
    <source>
        <dbReference type="Proteomes" id="UP001211044"/>
    </source>
</evidence>
<gene>
    <name evidence="2" type="ORF">PIG85_01970</name>
</gene>
<sequence length="147" mass="16391">MNTTYRPFFVYGTLRPGQTNCEAILGPHLKEAIPARLSGYKMLLTPSYPMAIPSKEDQITGDVIYVSEANFDSLLADMDELEGYLGDEDPNNLYTRVITHPTISEGENAGQKVECYLYVATENALDQNSAYTEESASGDWLKRPDQI</sequence>
<dbReference type="RefSeq" id="WP_004806536.1">
    <property type="nucleotide sequence ID" value="NZ_CP116394.1"/>
</dbReference>
<dbReference type="CDD" id="cd06661">
    <property type="entry name" value="GGCT_like"/>
    <property type="match status" value="1"/>
</dbReference>
<feature type="domain" description="Gamma-glutamylcyclotransferase AIG2-like" evidence="1">
    <location>
        <begin position="8"/>
        <end position="141"/>
    </location>
</feature>
<evidence type="ECO:0000259" key="1">
    <source>
        <dbReference type="Pfam" id="PF06094"/>
    </source>
</evidence>
<accession>A0AB38XQ47</accession>
<dbReference type="Gene3D" id="3.10.490.10">
    <property type="entry name" value="Gamma-glutamyl cyclotransferase-like"/>
    <property type="match status" value="1"/>
</dbReference>
<dbReference type="InterPro" id="IPR013024">
    <property type="entry name" value="GGCT-like"/>
</dbReference>
<proteinExistence type="predicted"/>
<organism evidence="2 3">
    <name type="scientific">Winkia neuii subsp. anitrata</name>
    <dbReference type="NCBI Taxonomy" id="29318"/>
    <lineage>
        <taxon>Bacteria</taxon>
        <taxon>Bacillati</taxon>
        <taxon>Actinomycetota</taxon>
        <taxon>Actinomycetes</taxon>
        <taxon>Actinomycetales</taxon>
        <taxon>Actinomycetaceae</taxon>
        <taxon>Winkia</taxon>
    </lineage>
</organism>
<evidence type="ECO:0000313" key="2">
    <source>
        <dbReference type="EMBL" id="WCE46436.1"/>
    </source>
</evidence>
<dbReference type="Pfam" id="PF06094">
    <property type="entry name" value="GGACT"/>
    <property type="match status" value="1"/>
</dbReference>
<dbReference type="KEGG" id="wne:PIG85_01970"/>
<dbReference type="InterPro" id="IPR036568">
    <property type="entry name" value="GGCT-like_sf"/>
</dbReference>
<dbReference type="Proteomes" id="UP001211044">
    <property type="component" value="Chromosome"/>
</dbReference>